<name>A0A1H8U7J5_9FIRM</name>
<reference evidence="1 2" key="1">
    <citation type="submission" date="2016-10" db="EMBL/GenBank/DDBJ databases">
        <authorList>
            <person name="de Groot N.N."/>
        </authorList>
    </citation>
    <scope>NUCLEOTIDE SEQUENCE [LARGE SCALE GENOMIC DNA]</scope>
    <source>
        <strain evidence="1 2">DSM 13305</strain>
    </source>
</reference>
<evidence type="ECO:0000313" key="1">
    <source>
        <dbReference type="EMBL" id="SEO98813.1"/>
    </source>
</evidence>
<dbReference type="Proteomes" id="UP000198847">
    <property type="component" value="Unassembled WGS sequence"/>
</dbReference>
<protein>
    <submittedName>
        <fullName evidence="1">Uncharacterized protein</fullName>
    </submittedName>
</protein>
<organism evidence="1 2">
    <name type="scientific">Propionispora vibrioides</name>
    <dbReference type="NCBI Taxonomy" id="112903"/>
    <lineage>
        <taxon>Bacteria</taxon>
        <taxon>Bacillati</taxon>
        <taxon>Bacillota</taxon>
        <taxon>Negativicutes</taxon>
        <taxon>Selenomonadales</taxon>
        <taxon>Sporomusaceae</taxon>
        <taxon>Propionispora</taxon>
    </lineage>
</organism>
<dbReference type="OrthoDB" id="1807017at2"/>
<dbReference type="EMBL" id="FODY01000008">
    <property type="protein sequence ID" value="SEO98813.1"/>
    <property type="molecule type" value="Genomic_DNA"/>
</dbReference>
<dbReference type="AlphaFoldDB" id="A0A1H8U7J5"/>
<evidence type="ECO:0000313" key="2">
    <source>
        <dbReference type="Proteomes" id="UP000198847"/>
    </source>
</evidence>
<dbReference type="STRING" id="112903.SAMN04490178_10853"/>
<keyword evidence="2" id="KW-1185">Reference proteome</keyword>
<dbReference type="RefSeq" id="WP_091745711.1">
    <property type="nucleotide sequence ID" value="NZ_FODY01000008.1"/>
</dbReference>
<accession>A0A1H8U7J5</accession>
<proteinExistence type="predicted"/>
<sequence length="289" mass="31034">MAEQQRNNLPEEAKWEPGIYQLEVTDLAEGGINGVMNTQGKELANRTVYLKQLCDQLAAAIPGTEQFDDIIRQLASLDVSKVERRTDHLERVVGDLALALDANMMYPDADALVVENFDNPDQVDMMEAQVISVVSGDDSIDLVDSTGIVIGAYYMLTDGENQETVKTKSLHVAGDTHRVILETPVVNQYVSGRAKLYRSSVAIYDGKAWGGGNIKTDMWTPGETWKGSTTAQPVSAAVAYTSQSDFTVTGAVFENGKLILGSESIGIALVATGGGAGTWQQVNAGGDNK</sequence>
<gene>
    <name evidence="1" type="ORF">SAMN04490178_10853</name>
</gene>